<accession>A0ABS9MG14</accession>
<keyword evidence="1" id="KW-0159">Chromosome partition</keyword>
<dbReference type="Gene3D" id="6.10.250.2410">
    <property type="match status" value="1"/>
</dbReference>
<evidence type="ECO:0000256" key="1">
    <source>
        <dbReference type="ARBA" id="ARBA00022829"/>
    </source>
</evidence>
<name>A0ABS9MG14_9FIRM</name>
<gene>
    <name evidence="3" type="ORF">L0P57_02150</name>
</gene>
<protein>
    <recommendedName>
        <fullName evidence="2">Segregation and condensation protein A</fullName>
    </recommendedName>
</protein>
<dbReference type="RefSeq" id="WP_087229182.1">
    <property type="nucleotide sequence ID" value="NZ_JAKNHQ010000002.1"/>
</dbReference>
<proteinExistence type="predicted"/>
<keyword evidence="4" id="KW-1185">Reference proteome</keyword>
<dbReference type="Pfam" id="PF02616">
    <property type="entry name" value="SMC_ScpA"/>
    <property type="match status" value="1"/>
</dbReference>
<evidence type="ECO:0000313" key="3">
    <source>
        <dbReference type="EMBL" id="MCG4609746.1"/>
    </source>
</evidence>
<dbReference type="EMBL" id="JAKNHQ010000002">
    <property type="protein sequence ID" value="MCG4609746.1"/>
    <property type="molecule type" value="Genomic_DNA"/>
</dbReference>
<dbReference type="PANTHER" id="PTHR33969:SF2">
    <property type="entry name" value="SEGREGATION AND CONDENSATION PROTEIN A"/>
    <property type="match status" value="1"/>
</dbReference>
<comment type="caution">
    <text evidence="3">The sequence shown here is derived from an EMBL/GenBank/DDBJ whole genome shotgun (WGS) entry which is preliminary data.</text>
</comment>
<dbReference type="Proteomes" id="UP001298681">
    <property type="component" value="Unassembled WGS sequence"/>
</dbReference>
<organism evidence="3 4">
    <name type="scientific">Anaeromassilibacillus senegalensis</name>
    <dbReference type="NCBI Taxonomy" id="1673717"/>
    <lineage>
        <taxon>Bacteria</taxon>
        <taxon>Bacillati</taxon>
        <taxon>Bacillota</taxon>
        <taxon>Clostridia</taxon>
        <taxon>Eubacteriales</taxon>
        <taxon>Acutalibacteraceae</taxon>
        <taxon>Anaeromassilibacillus</taxon>
    </lineage>
</organism>
<sequence>MEKLSYKLETFEGPLDLLLYLITKNKLDICDIQISELLDQYMEQINAMQEADMDVSSEFLEMAARLVYMKTVSLLPKHEEMEALRQELTGQLLEYQECKKVAAQLAERFSYNIYVREPAEIEPDKRYKRHHDPRELLKAYLTAAGRGKRAAPPSPQSFSGIVTHRIVSVASQIVYVLRRLWKVKAVEYESLFIEKRDKSDLVATFLAVLELVKGKRVRIEGEGGTATVKLMDGGERHWKSKRSEEQ</sequence>
<evidence type="ECO:0000313" key="4">
    <source>
        <dbReference type="Proteomes" id="UP001298681"/>
    </source>
</evidence>
<reference evidence="3 4" key="1">
    <citation type="submission" date="2022-01" db="EMBL/GenBank/DDBJ databases">
        <title>Collection of gut derived symbiotic bacterial strains cultured from healthy donors.</title>
        <authorList>
            <person name="Lin H."/>
            <person name="Kohout C."/>
            <person name="Waligurski E."/>
            <person name="Pamer E.G."/>
        </authorList>
    </citation>
    <scope>NUCLEOTIDE SEQUENCE [LARGE SCALE GENOMIC DNA]</scope>
    <source>
        <strain evidence="3 4">DFI.7.58</strain>
    </source>
</reference>
<dbReference type="InterPro" id="IPR003768">
    <property type="entry name" value="ScpA"/>
</dbReference>
<dbReference type="PANTHER" id="PTHR33969">
    <property type="entry name" value="SEGREGATION AND CONDENSATION PROTEIN A"/>
    <property type="match status" value="1"/>
</dbReference>
<evidence type="ECO:0000256" key="2">
    <source>
        <dbReference type="ARBA" id="ARBA00044777"/>
    </source>
</evidence>